<keyword evidence="1" id="KW-1133">Transmembrane helix</keyword>
<dbReference type="PROSITE" id="PS51257">
    <property type="entry name" value="PROKAR_LIPOPROTEIN"/>
    <property type="match status" value="1"/>
</dbReference>
<organism evidence="2 3">
    <name type="scientific">Candidozyma auris</name>
    <name type="common">Yeast</name>
    <name type="synonym">Candida auris</name>
    <dbReference type="NCBI Taxonomy" id="498019"/>
    <lineage>
        <taxon>Eukaryota</taxon>
        <taxon>Fungi</taxon>
        <taxon>Dikarya</taxon>
        <taxon>Ascomycota</taxon>
        <taxon>Saccharomycotina</taxon>
        <taxon>Pichiomycetes</taxon>
        <taxon>Metschnikowiaceae</taxon>
        <taxon>Candidozyma</taxon>
    </lineage>
</organism>
<evidence type="ECO:0000313" key="3">
    <source>
        <dbReference type="Proteomes" id="UP000037122"/>
    </source>
</evidence>
<reference evidence="3" key="1">
    <citation type="journal article" date="2015" name="BMC Genomics">
        <title>Draft genome of a commonly misdiagnosed multidrug resistant pathogen Candida auris.</title>
        <authorList>
            <person name="Chatterjee S."/>
            <person name="Alampalli S.V."/>
            <person name="Nageshan R.K."/>
            <person name="Chettiar S.T."/>
            <person name="Joshi S."/>
            <person name="Tatu U.S."/>
        </authorList>
    </citation>
    <scope>NUCLEOTIDE SEQUENCE [LARGE SCALE GENOMIC DNA]</scope>
    <source>
        <strain evidence="3">6684</strain>
    </source>
</reference>
<keyword evidence="1" id="KW-0812">Transmembrane</keyword>
<gene>
    <name evidence="2" type="ORF">QG37_00092</name>
</gene>
<dbReference type="AlphaFoldDB" id="A0A0L0P926"/>
<dbReference type="VEuPathDB" id="FungiDB:QG37_00092"/>
<proteinExistence type="predicted"/>
<evidence type="ECO:0000256" key="1">
    <source>
        <dbReference type="SAM" id="Phobius"/>
    </source>
</evidence>
<name>A0A0L0P926_CANAR</name>
<dbReference type="EMBL" id="LGST01000002">
    <property type="protein sequence ID" value="KNE02720.1"/>
    <property type="molecule type" value="Genomic_DNA"/>
</dbReference>
<evidence type="ECO:0008006" key="4">
    <source>
        <dbReference type="Google" id="ProtNLM"/>
    </source>
</evidence>
<protein>
    <recommendedName>
        <fullName evidence="4">Transmembrane protein</fullName>
    </recommendedName>
</protein>
<evidence type="ECO:0000313" key="2">
    <source>
        <dbReference type="EMBL" id="KNE02720.1"/>
    </source>
</evidence>
<comment type="caution">
    <text evidence="2">The sequence shown here is derived from an EMBL/GenBank/DDBJ whole genome shotgun (WGS) entry which is preliminary data.</text>
</comment>
<dbReference type="Proteomes" id="UP000037122">
    <property type="component" value="Unassembled WGS sequence"/>
</dbReference>
<feature type="transmembrane region" description="Helical" evidence="1">
    <location>
        <begin position="68"/>
        <end position="92"/>
    </location>
</feature>
<accession>A0A0L0P926</accession>
<keyword evidence="1" id="KW-0472">Membrane</keyword>
<sequence length="110" mass="12166">MKHQNAGGGNPSTSACNGGGVVCFFAPKACFRTRSTNDMQLRRSTLKGLFSDEIHKIKKKKRKKKRTIGVIGKNFLLLIALHCINFLIFLYLSFISEASPSALAPPVNIW</sequence>